<keyword evidence="3" id="KW-1185">Reference proteome</keyword>
<dbReference type="OrthoDB" id="513108at2759"/>
<sequence>MLAACCPALAVFEGDCYAWGSGGWDLIYWGSPDVRLPKGGVIKICAAQSTAPPGSVVFRWREQEGPQGVCRILGDTPQQCPAVFNESTCETLIEVLDSNPSGTLWPTADAPAEPGTYWLTSPVPGACENGVKIQVQVVAERGSGSGSSSSSADGSEGSTAATSGAARAQQRSCPALLAALAASLAVALLPSI</sequence>
<proteinExistence type="predicted"/>
<evidence type="ECO:0000256" key="1">
    <source>
        <dbReference type="SAM" id="MobiDB-lite"/>
    </source>
</evidence>
<reference evidence="2 3" key="1">
    <citation type="journal article" date="2018" name="Plant J.">
        <title>Genome sequences of Chlorella sorokiniana UTEX 1602 and Micractinium conductrix SAG 241.80: implications to maltose excretion by a green alga.</title>
        <authorList>
            <person name="Arriola M.B."/>
            <person name="Velmurugan N."/>
            <person name="Zhang Y."/>
            <person name="Plunkett M.H."/>
            <person name="Hondzo H."/>
            <person name="Barney B.M."/>
        </authorList>
    </citation>
    <scope>NUCLEOTIDE SEQUENCE [LARGE SCALE GENOMIC DNA]</scope>
    <source>
        <strain evidence="3">UTEX 1602</strain>
    </source>
</reference>
<name>A0A2P6TMF4_CHLSO</name>
<gene>
    <name evidence="2" type="ORF">C2E21_5773</name>
</gene>
<evidence type="ECO:0000313" key="3">
    <source>
        <dbReference type="Proteomes" id="UP000239899"/>
    </source>
</evidence>
<feature type="region of interest" description="Disordered" evidence="1">
    <location>
        <begin position="142"/>
        <end position="165"/>
    </location>
</feature>
<dbReference type="Proteomes" id="UP000239899">
    <property type="component" value="Unassembled WGS sequence"/>
</dbReference>
<protein>
    <submittedName>
        <fullName evidence="2">AT-rich interactive domain-containing</fullName>
    </submittedName>
</protein>
<dbReference type="EMBL" id="LHPG02000011">
    <property type="protein sequence ID" value="PRW45522.1"/>
    <property type="molecule type" value="Genomic_DNA"/>
</dbReference>
<comment type="caution">
    <text evidence="2">The sequence shown here is derived from an EMBL/GenBank/DDBJ whole genome shotgun (WGS) entry which is preliminary data.</text>
</comment>
<dbReference type="AlphaFoldDB" id="A0A2P6TMF4"/>
<organism evidence="2 3">
    <name type="scientific">Chlorella sorokiniana</name>
    <name type="common">Freshwater green alga</name>
    <dbReference type="NCBI Taxonomy" id="3076"/>
    <lineage>
        <taxon>Eukaryota</taxon>
        <taxon>Viridiplantae</taxon>
        <taxon>Chlorophyta</taxon>
        <taxon>core chlorophytes</taxon>
        <taxon>Trebouxiophyceae</taxon>
        <taxon>Chlorellales</taxon>
        <taxon>Chlorellaceae</taxon>
        <taxon>Chlorella clade</taxon>
        <taxon>Chlorella</taxon>
    </lineage>
</organism>
<evidence type="ECO:0000313" key="2">
    <source>
        <dbReference type="EMBL" id="PRW45522.1"/>
    </source>
</evidence>
<accession>A0A2P6TMF4</accession>